<evidence type="ECO:0000259" key="4">
    <source>
        <dbReference type="PROSITE" id="PS50878"/>
    </source>
</evidence>
<gene>
    <name evidence="5" type="ORF">H4Q32_030844</name>
</gene>
<dbReference type="Pfam" id="PF18701">
    <property type="entry name" value="DUF5641"/>
    <property type="match status" value="1"/>
</dbReference>
<name>A0ABQ8L5W8_LABRO</name>
<dbReference type="Gene3D" id="3.30.70.270">
    <property type="match status" value="2"/>
</dbReference>
<dbReference type="InterPro" id="IPR008042">
    <property type="entry name" value="Retrotrans_Pao"/>
</dbReference>
<keyword evidence="6" id="KW-1185">Reference proteome</keyword>
<dbReference type="PROSITE" id="PS50878">
    <property type="entry name" value="RT_POL"/>
    <property type="match status" value="1"/>
</dbReference>
<dbReference type="SUPFAM" id="SSF56672">
    <property type="entry name" value="DNA/RNA polymerases"/>
    <property type="match status" value="2"/>
</dbReference>
<organism evidence="5 6">
    <name type="scientific">Labeo rohita</name>
    <name type="common">Indian major carp</name>
    <name type="synonym">Cyprinus rohita</name>
    <dbReference type="NCBI Taxonomy" id="84645"/>
    <lineage>
        <taxon>Eukaryota</taxon>
        <taxon>Metazoa</taxon>
        <taxon>Chordata</taxon>
        <taxon>Craniata</taxon>
        <taxon>Vertebrata</taxon>
        <taxon>Euteleostomi</taxon>
        <taxon>Actinopterygii</taxon>
        <taxon>Neopterygii</taxon>
        <taxon>Teleostei</taxon>
        <taxon>Ostariophysi</taxon>
        <taxon>Cypriniformes</taxon>
        <taxon>Cyprinidae</taxon>
        <taxon>Labeoninae</taxon>
        <taxon>Labeonini</taxon>
        <taxon>Labeo</taxon>
    </lineage>
</organism>
<evidence type="ECO:0000313" key="5">
    <source>
        <dbReference type="EMBL" id="KAI2646146.1"/>
    </source>
</evidence>
<feature type="domain" description="Reverse transcriptase" evidence="4">
    <location>
        <begin position="152"/>
        <end position="329"/>
    </location>
</feature>
<dbReference type="InterPro" id="IPR000477">
    <property type="entry name" value="RT_dom"/>
</dbReference>
<dbReference type="EC" id="3.1.26.4" evidence="2"/>
<dbReference type="Pfam" id="PF05380">
    <property type="entry name" value="Peptidase_A17"/>
    <property type="match status" value="1"/>
</dbReference>
<accession>A0ABQ8L5W8</accession>
<comment type="caution">
    <text evidence="5">The sequence shown here is derived from an EMBL/GenBank/DDBJ whole genome shotgun (WGS) entry which is preliminary data.</text>
</comment>
<feature type="region of interest" description="Disordered" evidence="3">
    <location>
        <begin position="1"/>
        <end position="23"/>
    </location>
</feature>
<dbReference type="InterPro" id="IPR041577">
    <property type="entry name" value="RT_RNaseH_2"/>
</dbReference>
<dbReference type="Pfam" id="PF00078">
    <property type="entry name" value="RVT_1"/>
    <property type="match status" value="1"/>
</dbReference>
<comment type="similarity">
    <text evidence="1">Belongs to the beta type-B retroviral polymerase family. HERV class-II K(HML-2) pol subfamily.</text>
</comment>
<dbReference type="PANTHER" id="PTHR47331">
    <property type="entry name" value="PHD-TYPE DOMAIN-CONTAINING PROTEIN"/>
    <property type="match status" value="1"/>
</dbReference>
<feature type="region of interest" description="Disordered" evidence="3">
    <location>
        <begin position="41"/>
        <end position="60"/>
    </location>
</feature>
<dbReference type="Pfam" id="PF17919">
    <property type="entry name" value="RT_RNaseH_2"/>
    <property type="match status" value="1"/>
</dbReference>
<evidence type="ECO:0000256" key="3">
    <source>
        <dbReference type="SAM" id="MobiDB-lite"/>
    </source>
</evidence>
<dbReference type="Proteomes" id="UP000830375">
    <property type="component" value="Unassembled WGS sequence"/>
</dbReference>
<evidence type="ECO:0000256" key="1">
    <source>
        <dbReference type="ARBA" id="ARBA00010879"/>
    </source>
</evidence>
<evidence type="ECO:0000313" key="6">
    <source>
        <dbReference type="Proteomes" id="UP000830375"/>
    </source>
</evidence>
<dbReference type="PANTHER" id="PTHR47331:SF1">
    <property type="entry name" value="GAG-LIKE PROTEIN"/>
    <property type="match status" value="1"/>
</dbReference>
<proteinExistence type="inferred from homology"/>
<dbReference type="Gene3D" id="3.10.10.10">
    <property type="entry name" value="HIV Type 1 Reverse Transcriptase, subunit A, domain 1"/>
    <property type="match status" value="1"/>
</dbReference>
<dbReference type="InterPro" id="IPR043502">
    <property type="entry name" value="DNA/RNA_pol_sf"/>
</dbReference>
<dbReference type="Gene3D" id="3.30.420.10">
    <property type="entry name" value="Ribonuclease H-like superfamily/Ribonuclease H"/>
    <property type="match status" value="1"/>
</dbReference>
<dbReference type="InterPro" id="IPR036397">
    <property type="entry name" value="RNaseH_sf"/>
</dbReference>
<dbReference type="InterPro" id="IPR041588">
    <property type="entry name" value="Integrase_H2C2"/>
</dbReference>
<dbReference type="EMBL" id="JACTAM010001819">
    <property type="protein sequence ID" value="KAI2646146.1"/>
    <property type="molecule type" value="Genomic_DNA"/>
</dbReference>
<evidence type="ECO:0000256" key="2">
    <source>
        <dbReference type="ARBA" id="ARBA00012180"/>
    </source>
</evidence>
<reference evidence="5 6" key="1">
    <citation type="submission" date="2022-01" db="EMBL/GenBank/DDBJ databases">
        <title>A high-quality chromosome-level genome assembly of rohu carp, Labeo rohita.</title>
        <authorList>
            <person name="Arick M.A. II"/>
            <person name="Hsu C.-Y."/>
            <person name="Magbanua Z."/>
            <person name="Pechanova O."/>
            <person name="Grover C."/>
            <person name="Miller E."/>
            <person name="Thrash A."/>
            <person name="Ezzel L."/>
            <person name="Alam S."/>
            <person name="Benzie J."/>
            <person name="Hamilton M."/>
            <person name="Karsi A."/>
            <person name="Lawrence M.L."/>
            <person name="Peterson D.G."/>
        </authorList>
    </citation>
    <scope>NUCLEOTIDE SEQUENCE [LARGE SCALE GENOMIC DNA]</scope>
    <source>
        <strain evidence="6">BAU-BD-2019</strain>
        <tissue evidence="5">Blood</tissue>
    </source>
</reference>
<dbReference type="InterPro" id="IPR040676">
    <property type="entry name" value="DUF5641"/>
</dbReference>
<sequence>MSTFGIPRVIQTDQEPGGPGEVPSDPEVIIAFILCGAWPTEDETSSQKTSSSDHVGNDGVRFPSQGIIEGRLNNSEMLTKLVHHLPYLSSLERSDVLQLVESFPHLFSDVPSCTTMIEHDIDVGDALPIKQHAYRVNPMKRELLKREVAYLLNNNLAEASFSAWSSPCLLVNKPDGSYRFCTDYRKLNSVTKPNCYPLPRIDDCVDRVGSAKFVSKFDLLKGYWQVPLTAKAKELSAFVTPDDFLQYRVMPFGVRNAPATFQRLVNRVLSRLSGCVAYLDDVILYSSSWADHLVTIRELFVRLTEASLTLNLAKCEFGKATVTYLGKVVGNGQVRPIEAKIESICAFPVPANRRELRRFLGMAGYYRGFCQNFASIVAPLTDLISTKVPFEWTTVSQQAFDGAKALLASAPVLVAPDFSQPFCLAVDASETGVGAVLLQKSQISPVYRLQIRYQISHAFTADCLNLSRQSYPVEQLRRKACLMGCPRNASGCPYPPGMDTSGSCFVYGLSFHPSPVPAYLFDACPSVERRLLKDPEKAETYRAEMHRLLEAGAVCVVPDPVTDTPECWYIPHHMVSHNGKSHLVFNCSHQYRGQSLNRYLLPRPTHGASLLGVLLRFREHPVAVSGDIKAMFHQVHLLSEDRLLLRFLWRDLHMDEAPQTLEAKSLIDCLRTVLSEAGFEIRQWASNDPAVLSHLPPEARATSVELWLTQEKTDVTESTLGLSWNWQSDTLSYKLRPVIYKTPTLRNIYRVLATQYDPLGLLLPYTTHAKVIIKHLWNKQREWDDPHLPPDLLHSWMQWEEELRCLPNVSFPRPYVPPAAGIEGNTCEVHIFSDALEQAYGAISYLCTVDPAEWLVLPAPSDDPTELRKSTFCGVVASPTTSSHPDRWSHSTWLDLLDATVRDLRGDPNSDTVPEAADYHQAEVHALKHVQQESFPEDYHLLEFRMTVKPSSHLVALAPEIDPSNGLIRVGGRLRRVAELADSVLHPIILDSRHPVAHLIIRHYDNQLHHLGSERLFAEIRRHYWILRGREAVRWFQHTCPECRRWRGQPSVPLMSDLPGARLQLYKPAFHSCGMDYFGPFLIKIGRRTEKRWGVLFECLTTRAVHLDLLPSLSTDSFLMALRRFIARRGTPAQLCQIKGPTSVEKIQFCFNPPAAPHFGGVWEREVRSVRSALYTVLGSQSVPEEVLMTVLLEVEAILNSKPVGYVSSDVADADPVTPSSLLMGWPDGSLPQVIYPESEMLSRRRWRHSQILADRFWSRFIRDYLPSLQTRQKWQVSPPDLQKHTYVMIVDLSCLEVYGL</sequence>
<dbReference type="Pfam" id="PF17921">
    <property type="entry name" value="Integrase_H2C2"/>
    <property type="match status" value="1"/>
</dbReference>
<dbReference type="InterPro" id="IPR043128">
    <property type="entry name" value="Rev_trsase/Diguanyl_cyclase"/>
</dbReference>
<dbReference type="InterPro" id="IPR012337">
    <property type="entry name" value="RNaseH-like_sf"/>
</dbReference>
<dbReference type="CDD" id="cd01647">
    <property type="entry name" value="RT_LTR"/>
    <property type="match status" value="1"/>
</dbReference>
<dbReference type="SUPFAM" id="SSF53098">
    <property type="entry name" value="Ribonuclease H-like"/>
    <property type="match status" value="1"/>
</dbReference>
<protein>
    <recommendedName>
        <fullName evidence="2">ribonuclease H</fullName>
        <ecNumber evidence="2">3.1.26.4</ecNumber>
    </recommendedName>
</protein>